<evidence type="ECO:0000256" key="1">
    <source>
        <dbReference type="SAM" id="Coils"/>
    </source>
</evidence>
<dbReference type="AlphaFoldDB" id="A0A4Q6I8Z5"/>
<reference evidence="2 3" key="1">
    <citation type="submission" date="2018-06" db="EMBL/GenBank/DDBJ databases">
        <title>Complete Genome Sequence of Ehrlichia minasensis Isolated From Cattle.</title>
        <authorList>
            <person name="Aguiar D.M."/>
            <person name="Araujo J.P.A.Jr."/>
            <person name="Nakazato L."/>
            <person name="Bard E."/>
            <person name="Cabezas-Cruz A."/>
        </authorList>
    </citation>
    <scope>NUCLEOTIDE SEQUENCE [LARGE SCALE GENOMIC DNA]</scope>
    <source>
        <strain evidence="2 3">B11</strain>
    </source>
</reference>
<organism evidence="2 3">
    <name type="scientific">Ehrlichia minasensis</name>
    <dbReference type="NCBI Taxonomy" id="1242993"/>
    <lineage>
        <taxon>Bacteria</taxon>
        <taxon>Pseudomonadati</taxon>
        <taxon>Pseudomonadota</taxon>
        <taxon>Alphaproteobacteria</taxon>
        <taxon>Rickettsiales</taxon>
        <taxon>Anaplasmataceae</taxon>
        <taxon>Ehrlichia</taxon>
    </lineage>
</organism>
<keyword evidence="1" id="KW-0175">Coiled coil</keyword>
<proteinExistence type="predicted"/>
<keyword evidence="3" id="KW-1185">Reference proteome</keyword>
<sequence>MDSHDVLSEDHNRLREAYSELDKKYKKLIVQHRELEACFDSVRNCERELVAKADELENVIKVIEYQKETFMTRNSELSAKCSGLEKTIQSIKQHHSNETKHYLALIKTLEKKVKKAVDESKRCLSSMCYEVVKSDAAERNDLLILVDESCNNFIEGLVHNYGLTPQAVKTVSALLEKLHEHISTQYGLFMQRFQILRAQCEHDMQMLSGYLLDDVSVDGMGISGKGQ</sequence>
<protein>
    <submittedName>
        <fullName evidence="2">Uncharacterized protein</fullName>
    </submittedName>
</protein>
<evidence type="ECO:0000313" key="2">
    <source>
        <dbReference type="EMBL" id="RZB12477.1"/>
    </source>
</evidence>
<accession>A0A4Q6I8Z5</accession>
<name>A0A4Q6I8Z5_9RICK</name>
<feature type="coiled-coil region" evidence="1">
    <location>
        <begin position="4"/>
        <end position="31"/>
    </location>
</feature>
<comment type="caution">
    <text evidence="2">The sequence shown here is derived from an EMBL/GenBank/DDBJ whole genome shotgun (WGS) entry which is preliminary data.</text>
</comment>
<dbReference type="EMBL" id="QOHL01000019">
    <property type="protein sequence ID" value="RZB12477.1"/>
    <property type="molecule type" value="Genomic_DNA"/>
</dbReference>
<evidence type="ECO:0000313" key="3">
    <source>
        <dbReference type="Proteomes" id="UP000293377"/>
    </source>
</evidence>
<gene>
    <name evidence="2" type="ORF">DRF75_03910</name>
</gene>
<dbReference type="Proteomes" id="UP000293377">
    <property type="component" value="Unassembled WGS sequence"/>
</dbReference>